<dbReference type="SUPFAM" id="SSF56524">
    <property type="entry name" value="Oxidoreductase molybdopterin-binding domain"/>
    <property type="match status" value="1"/>
</dbReference>
<dbReference type="PANTHER" id="PTHR43032:SF3">
    <property type="entry name" value="PROTEIN-METHIONINE-SULFOXIDE REDUCTASE CATALYTIC SUBUNIT MSRP"/>
    <property type="match status" value="1"/>
</dbReference>
<dbReference type="Gene3D" id="3.90.420.10">
    <property type="entry name" value="Oxidoreductase, molybdopterin-binding domain"/>
    <property type="match status" value="1"/>
</dbReference>
<proteinExistence type="predicted"/>
<organism evidence="2">
    <name type="scientific">Schlesneria paludicola</name>
    <dbReference type="NCBI Taxonomy" id="360056"/>
    <lineage>
        <taxon>Bacteria</taxon>
        <taxon>Pseudomonadati</taxon>
        <taxon>Planctomycetota</taxon>
        <taxon>Planctomycetia</taxon>
        <taxon>Planctomycetales</taxon>
        <taxon>Planctomycetaceae</taxon>
        <taxon>Schlesneria</taxon>
    </lineage>
</organism>
<sequence>MQYIVRPSWYVAPRRITEESIYRERHWHRRQFLTAMGRAAGVWASAAWLAGCQQRPSKEELEAAGALAPPQPVTGPATAIYPAPRNPRFEYGRAETAQEAAAAYTNFYEFTGPSTKRSYLYVGNFQPTPWAVVVDGLCERPTTFDIDDLYRTFSFEERAYRHRCVETWAMCVPWTGFPLADLIRHVGPKASARYVAFVTFGPNENGPLPAPPGDDSGRDWSKPMAPFMAADTTFPWPYTEGLTLAEATNELAFLATGIYGEPLPKQHGAPVRLVLPWKYGFKSIKSIVRITLTAEHPPTFWNTVLPREYDFQANVNPDVPHPRWSQKEEWMLGTLERFPTQIYNGYGEYVGGLYAA</sequence>
<gene>
    <name evidence="2" type="primary">msrP</name>
    <name evidence="2" type="ORF">ENS64_15775</name>
</gene>
<dbReference type="InterPro" id="IPR036374">
    <property type="entry name" value="OxRdtase_Mopterin-bd_sf"/>
</dbReference>
<evidence type="ECO:0000259" key="1">
    <source>
        <dbReference type="Pfam" id="PF00174"/>
    </source>
</evidence>
<evidence type="ECO:0000313" key="2">
    <source>
        <dbReference type="EMBL" id="HGT40703.1"/>
    </source>
</evidence>
<dbReference type="InterPro" id="IPR000572">
    <property type="entry name" value="OxRdtase_Mopterin-bd_dom"/>
</dbReference>
<accession>A0A7C4QR68</accession>
<dbReference type="NCBIfam" id="NF003767">
    <property type="entry name" value="PRK05363.1"/>
    <property type="match status" value="1"/>
</dbReference>
<dbReference type="Pfam" id="PF00174">
    <property type="entry name" value="Oxidored_molyb"/>
    <property type="match status" value="2"/>
</dbReference>
<dbReference type="EMBL" id="DSVQ01000018">
    <property type="protein sequence ID" value="HGT40703.1"/>
    <property type="molecule type" value="Genomic_DNA"/>
</dbReference>
<feature type="domain" description="Oxidoreductase molybdopterin-binding" evidence="1">
    <location>
        <begin position="125"/>
        <end position="200"/>
    </location>
</feature>
<comment type="caution">
    <text evidence="2">The sequence shown here is derived from an EMBL/GenBank/DDBJ whole genome shotgun (WGS) entry which is preliminary data.</text>
</comment>
<dbReference type="AlphaFoldDB" id="A0A7C4QR68"/>
<name>A0A7C4QR68_9PLAN</name>
<protein>
    <submittedName>
        <fullName evidence="2">Protein-methionine-sulfoxide reductase catalytic subunit MsrP</fullName>
    </submittedName>
</protein>
<reference evidence="2" key="1">
    <citation type="journal article" date="2020" name="mSystems">
        <title>Genome- and Community-Level Interaction Insights into Carbon Utilization and Element Cycling Functions of Hydrothermarchaeota in Hydrothermal Sediment.</title>
        <authorList>
            <person name="Zhou Z."/>
            <person name="Liu Y."/>
            <person name="Xu W."/>
            <person name="Pan J."/>
            <person name="Luo Z.H."/>
            <person name="Li M."/>
        </authorList>
    </citation>
    <scope>NUCLEOTIDE SEQUENCE [LARGE SCALE GENOMIC DNA]</scope>
    <source>
        <strain evidence="2">SpSt-508</strain>
    </source>
</reference>
<dbReference type="PANTHER" id="PTHR43032">
    <property type="entry name" value="PROTEIN-METHIONINE-SULFOXIDE REDUCTASE"/>
    <property type="match status" value="1"/>
</dbReference>
<feature type="domain" description="Oxidoreductase molybdopterin-binding" evidence="1">
    <location>
        <begin position="227"/>
        <end position="301"/>
    </location>
</feature>